<dbReference type="Pfam" id="PF23793">
    <property type="entry name" value="LysC"/>
    <property type="match status" value="1"/>
</dbReference>
<sequence length="75" mass="8369">MLLVSCKSTLPEYVPVPVVPIPAQLTADCEQVVIPDEITFGGTVELLADAMKYIANCNHDKRAIREIEQQRQVMK</sequence>
<dbReference type="EMBL" id="LZEY01000003">
    <property type="protein sequence ID" value="OBU13026.1"/>
    <property type="molecule type" value="Genomic_DNA"/>
</dbReference>
<name>A0A1B8HTD5_9GAMM</name>
<reference evidence="2" key="1">
    <citation type="submission" date="2016-06" db="EMBL/GenBank/DDBJ databases">
        <authorList>
            <person name="Butler K."/>
        </authorList>
    </citation>
    <scope>NUCLEOTIDE SEQUENCE [LARGE SCALE GENOMIC DNA]</scope>
    <source>
        <strain evidence="2">GCSL-Mp20</strain>
    </source>
</reference>
<evidence type="ECO:0008006" key="3">
    <source>
        <dbReference type="Google" id="ProtNLM"/>
    </source>
</evidence>
<dbReference type="AlphaFoldDB" id="A0A1B8HTD5"/>
<evidence type="ECO:0000313" key="1">
    <source>
        <dbReference type="EMBL" id="OBU13026.1"/>
    </source>
</evidence>
<gene>
    <name evidence="1" type="ORF">AYY18_14295</name>
</gene>
<keyword evidence="2" id="KW-1185">Reference proteome</keyword>
<dbReference type="InterPro" id="IPR058979">
    <property type="entry name" value="LysC-like"/>
</dbReference>
<organism evidence="1 2">
    <name type="scientific">Morganella psychrotolerans</name>
    <dbReference type="NCBI Taxonomy" id="368603"/>
    <lineage>
        <taxon>Bacteria</taxon>
        <taxon>Pseudomonadati</taxon>
        <taxon>Pseudomonadota</taxon>
        <taxon>Gammaproteobacteria</taxon>
        <taxon>Enterobacterales</taxon>
        <taxon>Morganellaceae</taxon>
        <taxon>Morganella</taxon>
    </lineage>
</organism>
<proteinExistence type="predicted"/>
<accession>A0A1B8HTD5</accession>
<comment type="caution">
    <text evidence="1">The sequence shown here is derived from an EMBL/GenBank/DDBJ whole genome shotgun (WGS) entry which is preliminary data.</text>
</comment>
<dbReference type="Proteomes" id="UP000092377">
    <property type="component" value="Unassembled WGS sequence"/>
</dbReference>
<protein>
    <recommendedName>
        <fullName evidence="3">Peptidase</fullName>
    </recommendedName>
</protein>
<evidence type="ECO:0000313" key="2">
    <source>
        <dbReference type="Proteomes" id="UP000092377"/>
    </source>
</evidence>